<evidence type="ECO:0008006" key="4">
    <source>
        <dbReference type="Google" id="ProtNLM"/>
    </source>
</evidence>
<feature type="signal peptide" evidence="1">
    <location>
        <begin position="1"/>
        <end position="21"/>
    </location>
</feature>
<evidence type="ECO:0000256" key="1">
    <source>
        <dbReference type="SAM" id="SignalP"/>
    </source>
</evidence>
<dbReference type="EMBL" id="CP092109">
    <property type="protein sequence ID" value="UWZ80770.1"/>
    <property type="molecule type" value="Genomic_DNA"/>
</dbReference>
<evidence type="ECO:0000313" key="3">
    <source>
        <dbReference type="Proteomes" id="UP001060414"/>
    </source>
</evidence>
<dbReference type="InterPro" id="IPR036280">
    <property type="entry name" value="Multihaem_cyt_sf"/>
</dbReference>
<keyword evidence="3" id="KW-1185">Reference proteome</keyword>
<accession>A0ABY5ZSA2</accession>
<keyword evidence="1" id="KW-0732">Signal</keyword>
<name>A0ABY5ZSA2_9BACT</name>
<proteinExistence type="predicted"/>
<feature type="chain" id="PRO_5046250595" description="Doubled CXXCH domain-containing protein" evidence="1">
    <location>
        <begin position="22"/>
        <end position="259"/>
    </location>
</feature>
<gene>
    <name evidence="2" type="ORF">L9S41_05045</name>
</gene>
<dbReference type="SUPFAM" id="SSF48695">
    <property type="entry name" value="Multiheme cytochromes"/>
    <property type="match status" value="1"/>
</dbReference>
<organism evidence="2 3">
    <name type="scientific">Geoalkalibacter halelectricus</name>
    <dbReference type="NCBI Taxonomy" id="2847045"/>
    <lineage>
        <taxon>Bacteria</taxon>
        <taxon>Pseudomonadati</taxon>
        <taxon>Thermodesulfobacteriota</taxon>
        <taxon>Desulfuromonadia</taxon>
        <taxon>Desulfuromonadales</taxon>
        <taxon>Geoalkalibacteraceae</taxon>
        <taxon>Geoalkalibacter</taxon>
    </lineage>
</organism>
<reference evidence="2" key="1">
    <citation type="journal article" date="2022" name="Environ. Microbiol.">
        <title>Geoalkalibacter halelectricus SAP #1 sp. nov. possessing extracellular electron transfer and mineral#reducing capabilities from a haloalkaline environment.</title>
        <authorList>
            <person name="Yadav S."/>
            <person name="Singh R."/>
            <person name="Sundharam S.S."/>
            <person name="Chaudhary S."/>
            <person name="Krishnamurthi S."/>
            <person name="Patil S.A."/>
        </authorList>
    </citation>
    <scope>NUCLEOTIDE SEQUENCE</scope>
    <source>
        <strain evidence="2">SAP-1</strain>
    </source>
</reference>
<dbReference type="RefSeq" id="WP_260749134.1">
    <property type="nucleotide sequence ID" value="NZ_CP092109.1"/>
</dbReference>
<evidence type="ECO:0000313" key="2">
    <source>
        <dbReference type="EMBL" id="UWZ80770.1"/>
    </source>
</evidence>
<protein>
    <recommendedName>
        <fullName evidence="4">Doubled CXXCH domain-containing protein</fullName>
    </recommendedName>
</protein>
<sequence length="259" mass="27987">MARTAPLFTALLILWATCALAAMGPQRVANTVHNFSTSSGWFYQSDNEDEVCIFCHTPHGGSLDGPLWNRQLPGALEFTHYTTATLDTVAGGANRPLSDESLLCMSCHDGAMAVNHVLRPSSRTGEQPTMMGGQTHVEIVWLGFALGGRIGGAFENGWLTEETRNLTDDHPISFSYDAVRTAYQSAGRGNQLHSAAEAAVAGVRFYGAGNRVECGSCHDPHVNYDSTIPRDDPTADERYRPFLITPNTGSALCLACHNK</sequence>
<dbReference type="Proteomes" id="UP001060414">
    <property type="component" value="Chromosome"/>
</dbReference>